<dbReference type="OrthoDB" id="5480566at2"/>
<accession>A0A1G1TEZ0</accession>
<dbReference type="PANTHER" id="PTHR32060">
    <property type="entry name" value="TAIL-SPECIFIC PROTEASE"/>
    <property type="match status" value="1"/>
</dbReference>
<feature type="domain" description="Tail specific protease" evidence="3">
    <location>
        <begin position="262"/>
        <end position="467"/>
    </location>
</feature>
<sequence length="493" mass="54722">MMKKVWIGACCLWINFGAVAQNAGKLPYDPATRYSVPQLQADFAFLRRALEEAHPGLYWYTPKDSLDLYFERTAAALSHQMGEEEYWGLLQTVVARVHCGHTRLQHSPAYRAWSRQQPHYIFPFTVAIRQNRLFVAANQSTDPTLRPGTELLAIEGHPAREVLAGMRVRLSGDGYGFGFQDQQLEAGFFDNTYWSLYEAKPTYELLVQDSTGQQRRLSPQLQRPASAAATPSAKMPLSPAQQRDRQLARRRSLSYPAGLPATAILRISSFDYDELEDYKNYHASVFAEMAQRKVRRLVIDLRGNTGGNNAIAIDLLKYLLKRDFALTKSALTPVFAPSFMPLGQDSDSAFDTTNVKRLPNGLFGFAAATVGKQTPYRQDYFRGKVAVVVDGGTFSAASNFAASLRAQRHITVLGQESGGAEAGANGGIISAIALPQTQLVLQLPHFRLLSACARPQLGRGVRPDIEIIPTPRQLASRTDAVLLQPPRILRGRR</sequence>
<dbReference type="AlphaFoldDB" id="A0A1G1TEZ0"/>
<name>A0A1G1TEZ0_9BACT</name>
<dbReference type="STRING" id="1908237.BEN47_07380"/>
<feature type="chain" id="PRO_5009579453" description="Tail specific protease domain-containing protein" evidence="2">
    <location>
        <begin position="21"/>
        <end position="493"/>
    </location>
</feature>
<proteinExistence type="predicted"/>
<dbReference type="GO" id="GO:0004175">
    <property type="term" value="F:endopeptidase activity"/>
    <property type="evidence" value="ECO:0007669"/>
    <property type="project" value="TreeGrafter"/>
</dbReference>
<dbReference type="InterPro" id="IPR029045">
    <property type="entry name" value="ClpP/crotonase-like_dom_sf"/>
</dbReference>
<comment type="caution">
    <text evidence="4">The sequence shown here is derived from an EMBL/GenBank/DDBJ whole genome shotgun (WGS) entry which is preliminary data.</text>
</comment>
<dbReference type="InterPro" id="IPR005151">
    <property type="entry name" value="Tail-specific_protease"/>
</dbReference>
<dbReference type="Pfam" id="PF03572">
    <property type="entry name" value="Peptidase_S41"/>
    <property type="match status" value="1"/>
</dbReference>
<evidence type="ECO:0000256" key="2">
    <source>
        <dbReference type="SAM" id="SignalP"/>
    </source>
</evidence>
<evidence type="ECO:0000313" key="4">
    <source>
        <dbReference type="EMBL" id="OGX89446.1"/>
    </source>
</evidence>
<evidence type="ECO:0000313" key="5">
    <source>
        <dbReference type="Proteomes" id="UP000176294"/>
    </source>
</evidence>
<evidence type="ECO:0000256" key="1">
    <source>
        <dbReference type="SAM" id="MobiDB-lite"/>
    </source>
</evidence>
<feature type="region of interest" description="Disordered" evidence="1">
    <location>
        <begin position="214"/>
        <end position="249"/>
    </location>
</feature>
<dbReference type="GO" id="GO:0008236">
    <property type="term" value="F:serine-type peptidase activity"/>
    <property type="evidence" value="ECO:0007669"/>
    <property type="project" value="InterPro"/>
</dbReference>
<dbReference type="SUPFAM" id="SSF52096">
    <property type="entry name" value="ClpP/crotonase"/>
    <property type="match status" value="1"/>
</dbReference>
<gene>
    <name evidence="4" type="ORF">BEN47_07380</name>
</gene>
<keyword evidence="5" id="KW-1185">Reference proteome</keyword>
<dbReference type="Proteomes" id="UP000176294">
    <property type="component" value="Unassembled WGS sequence"/>
</dbReference>
<protein>
    <recommendedName>
        <fullName evidence="3">Tail specific protease domain-containing protein</fullName>
    </recommendedName>
</protein>
<feature type="compositionally biased region" description="Low complexity" evidence="1">
    <location>
        <begin position="214"/>
        <end position="224"/>
    </location>
</feature>
<organism evidence="4 5">
    <name type="scientific">Hymenobacter lapidarius</name>
    <dbReference type="NCBI Taxonomy" id="1908237"/>
    <lineage>
        <taxon>Bacteria</taxon>
        <taxon>Pseudomonadati</taxon>
        <taxon>Bacteroidota</taxon>
        <taxon>Cytophagia</taxon>
        <taxon>Cytophagales</taxon>
        <taxon>Hymenobacteraceae</taxon>
        <taxon>Hymenobacter</taxon>
    </lineage>
</organism>
<reference evidence="4 5" key="1">
    <citation type="submission" date="2016-08" db="EMBL/GenBank/DDBJ databases">
        <title>Hymenobacter coccineus sp. nov., Hymenobacter lapidarius sp. nov. and Hymenobacter glacialis sp. nov., isolated from Antarctic soil.</title>
        <authorList>
            <person name="Sedlacek I."/>
            <person name="Kralova S."/>
            <person name="Kyrova K."/>
            <person name="Maslanova I."/>
            <person name="Stankova E."/>
            <person name="Vrbovska V."/>
            <person name="Nemec M."/>
            <person name="Bartak M."/>
            <person name="Svec P."/>
            <person name="Busse H.-J."/>
            <person name="Pantucek R."/>
        </authorList>
    </citation>
    <scope>NUCLEOTIDE SEQUENCE [LARGE SCALE GENOMIC DNA]</scope>
    <source>
        <strain evidence="4 5">CCM 8643</strain>
    </source>
</reference>
<dbReference type="RefSeq" id="WP_070724353.1">
    <property type="nucleotide sequence ID" value="NZ_MDZB01000022.1"/>
</dbReference>
<dbReference type="GO" id="GO:0030288">
    <property type="term" value="C:outer membrane-bounded periplasmic space"/>
    <property type="evidence" value="ECO:0007669"/>
    <property type="project" value="TreeGrafter"/>
</dbReference>
<dbReference type="GO" id="GO:0006508">
    <property type="term" value="P:proteolysis"/>
    <property type="evidence" value="ECO:0007669"/>
    <property type="project" value="InterPro"/>
</dbReference>
<dbReference type="PANTHER" id="PTHR32060:SF30">
    <property type="entry name" value="CARBOXY-TERMINAL PROCESSING PROTEASE CTPA"/>
    <property type="match status" value="1"/>
</dbReference>
<feature type="signal peptide" evidence="2">
    <location>
        <begin position="1"/>
        <end position="20"/>
    </location>
</feature>
<dbReference type="Gene3D" id="3.90.226.10">
    <property type="entry name" value="2-enoyl-CoA Hydratase, Chain A, domain 1"/>
    <property type="match status" value="1"/>
</dbReference>
<evidence type="ECO:0000259" key="3">
    <source>
        <dbReference type="Pfam" id="PF03572"/>
    </source>
</evidence>
<dbReference type="GO" id="GO:0007165">
    <property type="term" value="P:signal transduction"/>
    <property type="evidence" value="ECO:0007669"/>
    <property type="project" value="TreeGrafter"/>
</dbReference>
<dbReference type="EMBL" id="MDZB01000022">
    <property type="protein sequence ID" value="OGX89446.1"/>
    <property type="molecule type" value="Genomic_DNA"/>
</dbReference>
<keyword evidence="2" id="KW-0732">Signal</keyword>